<dbReference type="EMBL" id="SFBE01000299">
    <property type="protein sequence ID" value="TRU46761.1"/>
    <property type="molecule type" value="Genomic_DNA"/>
</dbReference>
<comment type="caution">
    <text evidence="1">The sequence shown here is derived from an EMBL/GenBank/DDBJ whole genome shotgun (WGS) entry which is preliminary data.</text>
</comment>
<proteinExistence type="predicted"/>
<name>A0A552FJ74_MICAE</name>
<reference evidence="1 2" key="1">
    <citation type="submission" date="2019-01" db="EMBL/GenBank/DDBJ databases">
        <title>Coherence of Microcystis species and biogeography revealed through population genomics.</title>
        <authorList>
            <person name="Perez-Carrascal O.M."/>
            <person name="Terrat Y."/>
            <person name="Giani A."/>
            <person name="Fortin N."/>
            <person name="Tromas N."/>
            <person name="Shapiro B.J."/>
        </authorList>
    </citation>
    <scope>NUCLEOTIDE SEQUENCE [LARGE SCALE GENOMIC DNA]</scope>
    <source>
        <strain evidence="1">Ma_QC_Ch_20071001_S25D</strain>
    </source>
</reference>
<evidence type="ECO:0000313" key="1">
    <source>
        <dbReference type="EMBL" id="TRU46761.1"/>
    </source>
</evidence>
<accession>A0A552FJ74</accession>
<protein>
    <submittedName>
        <fullName evidence="1">Uncharacterized protein</fullName>
    </submittedName>
</protein>
<dbReference type="AlphaFoldDB" id="A0A552FJ74"/>
<dbReference type="Proteomes" id="UP000316958">
    <property type="component" value="Unassembled WGS sequence"/>
</dbReference>
<organism evidence="1 2">
    <name type="scientific">Microcystis aeruginosa Ma_QC_Ch_20071001_S25D</name>
    <dbReference type="NCBI Taxonomy" id="2486250"/>
    <lineage>
        <taxon>Bacteria</taxon>
        <taxon>Bacillati</taxon>
        <taxon>Cyanobacteriota</taxon>
        <taxon>Cyanophyceae</taxon>
        <taxon>Oscillatoriophycideae</taxon>
        <taxon>Chroococcales</taxon>
        <taxon>Microcystaceae</taxon>
        <taxon>Microcystis</taxon>
    </lineage>
</organism>
<evidence type="ECO:0000313" key="2">
    <source>
        <dbReference type="Proteomes" id="UP000316958"/>
    </source>
</evidence>
<gene>
    <name evidence="1" type="ORF">EWV57_17910</name>
</gene>
<sequence length="66" mass="7753">MVGFRFFNRIEPFSTPYCFAQPNLRGFIFRKNAVTWNITESARMLSQNRRLHLLIAEAELSLTALF</sequence>